<sequence>MESSSMFVELEDFNLTRRIREVLLNYLEGTTVLKELIQNADDAGATTVRLCLDCRVHPPMPNSIPVAEGIKHPRSLKPIAAGNVEKLVNRFSEIQGISTLSIETFNITYISICEV</sequence>
<reference evidence="2 3" key="1">
    <citation type="journal article" date="2018" name="Sci. Data">
        <title>The draft genome sequence of cork oak.</title>
        <authorList>
            <person name="Ramos A.M."/>
            <person name="Usie A."/>
            <person name="Barbosa P."/>
            <person name="Barros P.M."/>
            <person name="Capote T."/>
            <person name="Chaves I."/>
            <person name="Simoes F."/>
            <person name="Abreu I."/>
            <person name="Carrasquinho I."/>
            <person name="Faro C."/>
            <person name="Guimaraes J.B."/>
            <person name="Mendonca D."/>
            <person name="Nobrega F."/>
            <person name="Rodrigues L."/>
            <person name="Saibo N.J.M."/>
            <person name="Varela M.C."/>
            <person name="Egas C."/>
            <person name="Matos J."/>
            <person name="Miguel C.M."/>
            <person name="Oliveira M.M."/>
            <person name="Ricardo C.P."/>
            <person name="Goncalves S."/>
        </authorList>
    </citation>
    <scope>NUCLEOTIDE SEQUENCE [LARGE SCALE GENOMIC DNA]</scope>
    <source>
        <strain evidence="3">cv. HL8</strain>
    </source>
</reference>
<accession>A0AAW0IZX6</accession>
<dbReference type="EMBL" id="PKMF04000758">
    <property type="protein sequence ID" value="KAK7819999.1"/>
    <property type="molecule type" value="Genomic_DNA"/>
</dbReference>
<dbReference type="InterPro" id="IPR058210">
    <property type="entry name" value="SACS/Nov_dom"/>
</dbReference>
<evidence type="ECO:0000259" key="1">
    <source>
        <dbReference type="Pfam" id="PF25794"/>
    </source>
</evidence>
<dbReference type="Proteomes" id="UP000237347">
    <property type="component" value="Unassembled WGS sequence"/>
</dbReference>
<dbReference type="InterPro" id="IPR052972">
    <property type="entry name" value="Sacsin_chaperone_reg"/>
</dbReference>
<dbReference type="PANTHER" id="PTHR15600:SF42">
    <property type="entry name" value="SACSIN"/>
    <property type="match status" value="1"/>
</dbReference>
<gene>
    <name evidence="2" type="ORF">CFP56_039317</name>
</gene>
<comment type="caution">
    <text evidence="2">The sequence shown here is derived from an EMBL/GenBank/DDBJ whole genome shotgun (WGS) entry which is preliminary data.</text>
</comment>
<proteinExistence type="predicted"/>
<feature type="domain" description="Sacsin/Nov" evidence="1">
    <location>
        <begin position="14"/>
        <end position="58"/>
    </location>
</feature>
<dbReference type="SUPFAM" id="SSF55874">
    <property type="entry name" value="ATPase domain of HSP90 chaperone/DNA topoisomerase II/histidine kinase"/>
    <property type="match status" value="1"/>
</dbReference>
<organism evidence="2 3">
    <name type="scientific">Quercus suber</name>
    <name type="common">Cork oak</name>
    <dbReference type="NCBI Taxonomy" id="58331"/>
    <lineage>
        <taxon>Eukaryota</taxon>
        <taxon>Viridiplantae</taxon>
        <taxon>Streptophyta</taxon>
        <taxon>Embryophyta</taxon>
        <taxon>Tracheophyta</taxon>
        <taxon>Spermatophyta</taxon>
        <taxon>Magnoliopsida</taxon>
        <taxon>eudicotyledons</taxon>
        <taxon>Gunneridae</taxon>
        <taxon>Pentapetalae</taxon>
        <taxon>rosids</taxon>
        <taxon>fabids</taxon>
        <taxon>Fagales</taxon>
        <taxon>Fagaceae</taxon>
        <taxon>Quercus</taxon>
    </lineage>
</organism>
<dbReference type="Pfam" id="PF25794">
    <property type="entry name" value="SACS"/>
    <property type="match status" value="1"/>
</dbReference>
<dbReference type="InterPro" id="IPR036890">
    <property type="entry name" value="HATPase_C_sf"/>
</dbReference>
<protein>
    <recommendedName>
        <fullName evidence="1">Sacsin/Nov domain-containing protein</fullName>
    </recommendedName>
</protein>
<name>A0AAW0IZX6_QUESU</name>
<dbReference type="PANTHER" id="PTHR15600">
    <property type="entry name" value="SACSIN"/>
    <property type="match status" value="1"/>
</dbReference>
<dbReference type="AlphaFoldDB" id="A0AAW0IZX6"/>
<dbReference type="GO" id="GO:0030544">
    <property type="term" value="F:Hsp70 protein binding"/>
    <property type="evidence" value="ECO:0007669"/>
    <property type="project" value="TreeGrafter"/>
</dbReference>
<evidence type="ECO:0000313" key="2">
    <source>
        <dbReference type="EMBL" id="KAK7819999.1"/>
    </source>
</evidence>
<evidence type="ECO:0000313" key="3">
    <source>
        <dbReference type="Proteomes" id="UP000237347"/>
    </source>
</evidence>
<keyword evidence="3" id="KW-1185">Reference proteome</keyword>